<dbReference type="GO" id="GO:0006281">
    <property type="term" value="P:DNA repair"/>
    <property type="evidence" value="ECO:0007669"/>
    <property type="project" value="InterPro"/>
</dbReference>
<dbReference type="EMBL" id="JZCR01000014">
    <property type="protein sequence ID" value="KJW12888.1"/>
    <property type="molecule type" value="Genomic_DNA"/>
</dbReference>
<protein>
    <submittedName>
        <fullName evidence="2">Endodeoxyribonuclease</fullName>
    </submittedName>
</protein>
<organism evidence="2 3">
    <name type="scientific">Levilactobacillus spicheri</name>
    <dbReference type="NCBI Taxonomy" id="216463"/>
    <lineage>
        <taxon>Bacteria</taxon>
        <taxon>Bacillati</taxon>
        <taxon>Bacillota</taxon>
        <taxon>Bacilli</taxon>
        <taxon>Lactobacillales</taxon>
        <taxon>Lactobacillaceae</taxon>
        <taxon>Levilactobacillus</taxon>
    </lineage>
</organism>
<dbReference type="PATRIC" id="fig|216463.3.peg.2608"/>
<dbReference type="GO" id="GO:0000287">
    <property type="term" value="F:magnesium ion binding"/>
    <property type="evidence" value="ECO:0007669"/>
    <property type="project" value="InterPro"/>
</dbReference>
<dbReference type="AlphaFoldDB" id="A0A0F3RUG6"/>
<dbReference type="GO" id="GO:0006310">
    <property type="term" value="P:DNA recombination"/>
    <property type="evidence" value="ECO:0007669"/>
    <property type="project" value="InterPro"/>
</dbReference>
<gene>
    <name evidence="2" type="ORF">VC81_03880</name>
    <name evidence="1" type="ORF">VC81_06230</name>
</gene>
<accession>A0A0F3RUG6</accession>
<sequence>MQKIVINAELPSLNEYVNRERSSRYSGASLKHRYTVLCSVYTRAGMNAGVQFKWPCRLKFTWYLRDKRKDPDNVAFAKKFILDGFQQCGFMSNDNWAHITGFVDEFFVDKEHPRVEIEALGGQP</sequence>
<dbReference type="STRING" id="216463.VC81_03880"/>
<evidence type="ECO:0000313" key="3">
    <source>
        <dbReference type="Proteomes" id="UP000033491"/>
    </source>
</evidence>
<comment type="caution">
    <text evidence="2">The sequence shown here is derived from an EMBL/GenBank/DDBJ whole genome shotgun (WGS) entry which is preliminary data.</text>
</comment>
<dbReference type="Proteomes" id="UP000033491">
    <property type="component" value="Unassembled WGS sequence"/>
</dbReference>
<dbReference type="SUPFAM" id="SSF103084">
    <property type="entry name" value="Holliday junction resolvase RusA"/>
    <property type="match status" value="1"/>
</dbReference>
<name>A0A0F3RUG6_9LACO</name>
<dbReference type="EMBL" id="JZCR01000006">
    <property type="protein sequence ID" value="KJW13636.1"/>
    <property type="molecule type" value="Genomic_DNA"/>
</dbReference>
<proteinExistence type="predicted"/>
<evidence type="ECO:0000313" key="2">
    <source>
        <dbReference type="EMBL" id="KJW13636.1"/>
    </source>
</evidence>
<evidence type="ECO:0000313" key="1">
    <source>
        <dbReference type="EMBL" id="KJW12888.1"/>
    </source>
</evidence>
<reference evidence="2 3" key="1">
    <citation type="submission" date="2015-03" db="EMBL/GenBank/DDBJ databases">
        <authorList>
            <person name="Zheng J."/>
            <person name="Ganezle M."/>
        </authorList>
    </citation>
    <scope>NUCLEOTIDE SEQUENCE [LARGE SCALE GENOMIC DNA]</scope>
    <source>
        <strain evidence="2 3">LP38</strain>
    </source>
</reference>
<dbReference type="InterPro" id="IPR036614">
    <property type="entry name" value="RusA-like_sf"/>
</dbReference>
<dbReference type="Gene3D" id="3.30.1330.70">
    <property type="entry name" value="Holliday junction resolvase RusA"/>
    <property type="match status" value="1"/>
</dbReference>